<proteinExistence type="predicted"/>
<evidence type="ECO:0000313" key="2">
    <source>
        <dbReference type="Proteomes" id="UP001064048"/>
    </source>
</evidence>
<dbReference type="EMBL" id="CM046109">
    <property type="protein sequence ID" value="KAI8442527.1"/>
    <property type="molecule type" value="Genomic_DNA"/>
</dbReference>
<name>A0ACC0L1Z5_CHOFU</name>
<sequence>MSAPVVVQQFPLEKEYAKKTGVTPEDVGRLRAWLSTQPHLPETCSLRSSEVSKQVLDLHYTVKTLFDNFFKNRVVDQKALALSQEEEGTWPGLAIVFDLNLFTMQHLAKLDLQAIQQFLYYLQEAMLVEVTGIHFINAPAFIDKLMMLIKPFMKKALIDCLHIHQVGATTLEKHMPIAALPKDAGGEFDSIAKISDDLKERIKLNKEFFARETKKRVADSSGGGGGGRGSRSGRHRGQLLAACINR</sequence>
<evidence type="ECO:0000313" key="1">
    <source>
        <dbReference type="EMBL" id="KAI8442527.1"/>
    </source>
</evidence>
<dbReference type="Proteomes" id="UP001064048">
    <property type="component" value="Chromosome 9"/>
</dbReference>
<organism evidence="1 2">
    <name type="scientific">Choristoneura fumiferana</name>
    <name type="common">Spruce budworm moth</name>
    <name type="synonym">Archips fumiferana</name>
    <dbReference type="NCBI Taxonomy" id="7141"/>
    <lineage>
        <taxon>Eukaryota</taxon>
        <taxon>Metazoa</taxon>
        <taxon>Ecdysozoa</taxon>
        <taxon>Arthropoda</taxon>
        <taxon>Hexapoda</taxon>
        <taxon>Insecta</taxon>
        <taxon>Pterygota</taxon>
        <taxon>Neoptera</taxon>
        <taxon>Endopterygota</taxon>
        <taxon>Lepidoptera</taxon>
        <taxon>Glossata</taxon>
        <taxon>Ditrysia</taxon>
        <taxon>Tortricoidea</taxon>
        <taxon>Tortricidae</taxon>
        <taxon>Tortricinae</taxon>
        <taxon>Choristoneura</taxon>
    </lineage>
</organism>
<keyword evidence="2" id="KW-1185">Reference proteome</keyword>
<comment type="caution">
    <text evidence="1">The sequence shown here is derived from an EMBL/GenBank/DDBJ whole genome shotgun (WGS) entry which is preliminary data.</text>
</comment>
<protein>
    <submittedName>
        <fullName evidence="1">Uncharacterized protein</fullName>
    </submittedName>
</protein>
<reference evidence="1 2" key="1">
    <citation type="journal article" date="2022" name="Genome Biol. Evol.">
        <title>The Spruce Budworm Genome: Reconstructing the Evolutionary History of Antifreeze Proteins.</title>
        <authorList>
            <person name="Beliveau C."/>
            <person name="Gagne P."/>
            <person name="Picq S."/>
            <person name="Vernygora O."/>
            <person name="Keeling C.I."/>
            <person name="Pinkney K."/>
            <person name="Doucet D."/>
            <person name="Wen F."/>
            <person name="Johnston J.S."/>
            <person name="Maaroufi H."/>
            <person name="Boyle B."/>
            <person name="Laroche J."/>
            <person name="Dewar K."/>
            <person name="Juretic N."/>
            <person name="Blackburn G."/>
            <person name="Nisole A."/>
            <person name="Brunet B."/>
            <person name="Brandao M."/>
            <person name="Lumley L."/>
            <person name="Duan J."/>
            <person name="Quan G."/>
            <person name="Lucarotti C.J."/>
            <person name="Roe A.D."/>
            <person name="Sperling F.A.H."/>
            <person name="Levesque R.C."/>
            <person name="Cusson M."/>
        </authorList>
    </citation>
    <scope>NUCLEOTIDE SEQUENCE [LARGE SCALE GENOMIC DNA]</scope>
    <source>
        <strain evidence="1">Glfc:IPQL:Cfum</strain>
    </source>
</reference>
<gene>
    <name evidence="1" type="ORF">MSG28_006003</name>
</gene>
<accession>A0ACC0L1Z5</accession>